<evidence type="ECO:0000313" key="3">
    <source>
        <dbReference type="Proteomes" id="UP000286974"/>
    </source>
</evidence>
<keyword evidence="3" id="KW-1185">Reference proteome</keyword>
<feature type="transmembrane region" description="Helical" evidence="1">
    <location>
        <begin position="173"/>
        <end position="204"/>
    </location>
</feature>
<dbReference type="OrthoDB" id="2327564at2"/>
<gene>
    <name evidence="2" type="ORF">NBRC111893_899</name>
</gene>
<evidence type="ECO:0000313" key="2">
    <source>
        <dbReference type="EMBL" id="GAY72753.1"/>
    </source>
</evidence>
<feature type="transmembrane region" description="Helical" evidence="1">
    <location>
        <begin position="140"/>
        <end position="161"/>
    </location>
</feature>
<feature type="transmembrane region" description="Helical" evidence="1">
    <location>
        <begin position="38"/>
        <end position="57"/>
    </location>
</feature>
<sequence>MNFDIRSTTYKILQVLIPVIVWSMFAGVPLHQYFTSPNLVLIFILGLFYSLLINQMFVNKPNLILILLLDIISTGLLIRLASSIGILNVLLIILGIILANSLIFTNLIDEPHCAWIIYSLICGPGIVFAIMIINNHFITMLNLIVLTLLIFLNALFTFPLFMSKPTWTFTITIAVITVLLALSIIPSVIKIISLIVLIGVFLFLQFKIKPNKFKTKS</sequence>
<dbReference type="RefSeq" id="WP_125008027.1">
    <property type="nucleotide sequence ID" value="NZ_BEXA01000002.1"/>
</dbReference>
<dbReference type="EMBL" id="BEXA01000002">
    <property type="protein sequence ID" value="GAY72753.1"/>
    <property type="molecule type" value="Genomic_DNA"/>
</dbReference>
<organism evidence="2 3">
    <name type="scientific">Lentilactobacillus kosonis</name>
    <dbReference type="NCBI Taxonomy" id="2810561"/>
    <lineage>
        <taxon>Bacteria</taxon>
        <taxon>Bacillati</taxon>
        <taxon>Bacillota</taxon>
        <taxon>Bacilli</taxon>
        <taxon>Lactobacillales</taxon>
        <taxon>Lactobacillaceae</taxon>
        <taxon>Lentilactobacillus</taxon>
    </lineage>
</organism>
<protein>
    <submittedName>
        <fullName evidence="2">Uncharacterized protein</fullName>
    </submittedName>
</protein>
<comment type="caution">
    <text evidence="2">The sequence shown here is derived from an EMBL/GenBank/DDBJ whole genome shotgun (WGS) entry which is preliminary data.</text>
</comment>
<keyword evidence="1" id="KW-0812">Transmembrane</keyword>
<dbReference type="AlphaFoldDB" id="A0A401FK72"/>
<accession>A0A401FK72</accession>
<name>A0A401FK72_9LACO</name>
<evidence type="ECO:0000256" key="1">
    <source>
        <dbReference type="SAM" id="Phobius"/>
    </source>
</evidence>
<keyword evidence="1" id="KW-0472">Membrane</keyword>
<feature type="transmembrane region" description="Helical" evidence="1">
    <location>
        <begin position="114"/>
        <end position="133"/>
    </location>
</feature>
<dbReference type="Proteomes" id="UP000286974">
    <property type="component" value="Unassembled WGS sequence"/>
</dbReference>
<reference evidence="2 3" key="1">
    <citation type="submission" date="2017-11" db="EMBL/GenBank/DDBJ databases">
        <title>Draft Genome Sequence of Lactobacillus curieae NBRC 111893 isolated from Koso, a Japanese sugar-Vegetable Fermented Beverage.</title>
        <authorList>
            <person name="Chiou T.Y."/>
            <person name="Oshima K."/>
            <person name="Suda W."/>
            <person name="Hattori M."/>
            <person name="Takahashi T."/>
        </authorList>
    </citation>
    <scope>NUCLEOTIDE SEQUENCE [LARGE SCALE GENOMIC DNA]</scope>
    <source>
        <strain evidence="2 3">NBRC111893</strain>
    </source>
</reference>
<keyword evidence="1" id="KW-1133">Transmembrane helix</keyword>
<feature type="transmembrane region" description="Helical" evidence="1">
    <location>
        <begin position="12"/>
        <end position="31"/>
    </location>
</feature>
<proteinExistence type="predicted"/>